<feature type="domain" description="Ion transport" evidence="7">
    <location>
        <begin position="80"/>
        <end position="223"/>
    </location>
</feature>
<feature type="transmembrane region" description="Helical" evidence="6">
    <location>
        <begin position="114"/>
        <end position="133"/>
    </location>
</feature>
<accession>A0A8J8P377</accession>
<feature type="compositionally biased region" description="Basic and acidic residues" evidence="5">
    <location>
        <begin position="21"/>
        <end position="35"/>
    </location>
</feature>
<feature type="compositionally biased region" description="Polar residues" evidence="5">
    <location>
        <begin position="1"/>
        <end position="20"/>
    </location>
</feature>
<proteinExistence type="predicted"/>
<feature type="region of interest" description="Disordered" evidence="5">
    <location>
        <begin position="1"/>
        <end position="41"/>
    </location>
</feature>
<evidence type="ECO:0000256" key="3">
    <source>
        <dbReference type="ARBA" id="ARBA00022989"/>
    </source>
</evidence>
<name>A0A8J8P377_HALGN</name>
<evidence type="ECO:0000313" key="8">
    <source>
        <dbReference type="EMBL" id="TNV84791.1"/>
    </source>
</evidence>
<evidence type="ECO:0000256" key="5">
    <source>
        <dbReference type="SAM" id="MobiDB-lite"/>
    </source>
</evidence>
<protein>
    <recommendedName>
        <fullName evidence="7">Ion transport domain-containing protein</fullName>
    </recommendedName>
</protein>
<gene>
    <name evidence="8" type="ORF">FGO68_gene4313</name>
</gene>
<dbReference type="GO" id="GO:0016020">
    <property type="term" value="C:membrane"/>
    <property type="evidence" value="ECO:0007669"/>
    <property type="project" value="UniProtKB-SubCell"/>
</dbReference>
<evidence type="ECO:0000313" key="9">
    <source>
        <dbReference type="Proteomes" id="UP000785679"/>
    </source>
</evidence>
<dbReference type="AlphaFoldDB" id="A0A8J8P377"/>
<evidence type="ECO:0000256" key="6">
    <source>
        <dbReference type="SAM" id="Phobius"/>
    </source>
</evidence>
<organism evidence="8 9">
    <name type="scientific">Halteria grandinella</name>
    <dbReference type="NCBI Taxonomy" id="5974"/>
    <lineage>
        <taxon>Eukaryota</taxon>
        <taxon>Sar</taxon>
        <taxon>Alveolata</taxon>
        <taxon>Ciliophora</taxon>
        <taxon>Intramacronucleata</taxon>
        <taxon>Spirotrichea</taxon>
        <taxon>Stichotrichia</taxon>
        <taxon>Sporadotrichida</taxon>
        <taxon>Halteriidae</taxon>
        <taxon>Halteria</taxon>
    </lineage>
</organism>
<keyword evidence="3 6" id="KW-1133">Transmembrane helix</keyword>
<dbReference type="Proteomes" id="UP000785679">
    <property type="component" value="Unassembled WGS sequence"/>
</dbReference>
<dbReference type="PANTHER" id="PTHR47823:SF9">
    <property type="entry name" value="CHROMOSOME UNDETERMINED SCAFFOLD_10, WHOLE GENOME SHOTGUN SEQUENCE"/>
    <property type="match status" value="1"/>
</dbReference>
<dbReference type="InterPro" id="IPR005821">
    <property type="entry name" value="Ion_trans_dom"/>
</dbReference>
<dbReference type="EMBL" id="RRYP01002416">
    <property type="protein sequence ID" value="TNV84791.1"/>
    <property type="molecule type" value="Genomic_DNA"/>
</dbReference>
<evidence type="ECO:0000256" key="1">
    <source>
        <dbReference type="ARBA" id="ARBA00004141"/>
    </source>
</evidence>
<keyword evidence="9" id="KW-1185">Reference proteome</keyword>
<evidence type="ECO:0000259" key="7">
    <source>
        <dbReference type="Pfam" id="PF00520"/>
    </source>
</evidence>
<dbReference type="SUPFAM" id="SSF81324">
    <property type="entry name" value="Voltage-gated potassium channels"/>
    <property type="match status" value="1"/>
</dbReference>
<dbReference type="GO" id="GO:0005216">
    <property type="term" value="F:monoatomic ion channel activity"/>
    <property type="evidence" value="ECO:0007669"/>
    <property type="project" value="InterPro"/>
</dbReference>
<dbReference type="Gene3D" id="1.10.287.70">
    <property type="match status" value="1"/>
</dbReference>
<dbReference type="PANTHER" id="PTHR47823">
    <property type="entry name" value="ION_TRANS DOMAIN-CONTAINING PROTEIN"/>
    <property type="match status" value="1"/>
</dbReference>
<comment type="caution">
    <text evidence="8">The sequence shown here is derived from an EMBL/GenBank/DDBJ whole genome shotgun (WGS) entry which is preliminary data.</text>
</comment>
<dbReference type="Pfam" id="PF00520">
    <property type="entry name" value="Ion_trans"/>
    <property type="match status" value="1"/>
</dbReference>
<sequence length="227" mass="26331">MEDIQSQIKAKGTTEGNDANESCKDDDKKESEKGQGETVGPQKLIDYQQMTSIDRKFSGRASRGKDAKYFMIYPDDFFKTIWDFISTGFISVTCTVTPFYIAFPELITSAHQSFDITMNIVFFIDILLNFNMAYLDQDHSIVDNYKKIAVRYLSGWFIIDLTSVIPFDSLYEMGGLHKMARFSRIAKIYKLIRMTRFVRLIKVVKIKNIFAKHLAEILKDLCREVFR</sequence>
<comment type="subcellular location">
    <subcellularLocation>
        <location evidence="1">Membrane</location>
        <topology evidence="1">Multi-pass membrane protein</topology>
    </subcellularLocation>
</comment>
<evidence type="ECO:0000256" key="2">
    <source>
        <dbReference type="ARBA" id="ARBA00022692"/>
    </source>
</evidence>
<feature type="transmembrane region" description="Helical" evidence="6">
    <location>
        <begin position="153"/>
        <end position="171"/>
    </location>
</feature>
<feature type="transmembrane region" description="Helical" evidence="6">
    <location>
        <begin position="81"/>
        <end position="102"/>
    </location>
</feature>
<keyword evidence="2 6" id="KW-0812">Transmembrane</keyword>
<evidence type="ECO:0000256" key="4">
    <source>
        <dbReference type="ARBA" id="ARBA00023136"/>
    </source>
</evidence>
<keyword evidence="4 6" id="KW-0472">Membrane</keyword>
<reference evidence="8" key="1">
    <citation type="submission" date="2019-06" db="EMBL/GenBank/DDBJ databases">
        <authorList>
            <person name="Zheng W."/>
        </authorList>
    </citation>
    <scope>NUCLEOTIDE SEQUENCE</scope>
    <source>
        <strain evidence="8">QDHG01</strain>
    </source>
</reference>
<dbReference type="OrthoDB" id="422349at2759"/>